<reference evidence="2 3" key="1">
    <citation type="submission" date="2021-05" db="EMBL/GenBank/DDBJ databases">
        <title>Genome Assembly of Synthetic Allotetraploid Brassica napus Reveals Homoeologous Exchanges between Subgenomes.</title>
        <authorList>
            <person name="Davis J.T."/>
        </authorList>
    </citation>
    <scope>NUCLEOTIDE SEQUENCE [LARGE SCALE GENOMIC DNA]</scope>
    <source>
        <strain evidence="3">cv. Da-Ae</strain>
        <tissue evidence="2">Seedling</tissue>
    </source>
</reference>
<organism evidence="2 3">
    <name type="scientific">Brassica napus</name>
    <name type="common">Rape</name>
    <dbReference type="NCBI Taxonomy" id="3708"/>
    <lineage>
        <taxon>Eukaryota</taxon>
        <taxon>Viridiplantae</taxon>
        <taxon>Streptophyta</taxon>
        <taxon>Embryophyta</taxon>
        <taxon>Tracheophyta</taxon>
        <taxon>Spermatophyta</taxon>
        <taxon>Magnoliopsida</taxon>
        <taxon>eudicotyledons</taxon>
        <taxon>Gunneridae</taxon>
        <taxon>Pentapetalae</taxon>
        <taxon>rosids</taxon>
        <taxon>malvids</taxon>
        <taxon>Brassicales</taxon>
        <taxon>Brassicaceae</taxon>
        <taxon>Brassiceae</taxon>
        <taxon>Brassica</taxon>
    </lineage>
</organism>
<evidence type="ECO:0000313" key="2">
    <source>
        <dbReference type="EMBL" id="KAH0902947.1"/>
    </source>
</evidence>
<gene>
    <name evidence="2" type="ORF">HID58_042450</name>
</gene>
<sequence>MTHRRSPRQPLNKLLHQNEDLSPAQLLLLHLFHCRRLNQKFFNENEFTSNKPLLCAILFFRKASYSLRTTQLHGSLSRETYKPLFSVEIAHTSAPSWWDPMISDSDSVPPKRIGSSMVMVHLAQSYRVHLAQSYRVHLVQSHDVVLIFVSLFFQLSQAIRSNLGKGDLSLPLLAMILESLSSSCRPTAFDKVLSRTRDDLILQWSYQNIIFRVSSEAFYGFLRPFNTSIALIVVVFVYCLAA</sequence>
<name>A0ABQ8BET1_BRANA</name>
<accession>A0ABQ8BET1</accession>
<feature type="transmembrane region" description="Helical" evidence="1">
    <location>
        <begin position="221"/>
        <end position="241"/>
    </location>
</feature>
<keyword evidence="1" id="KW-0812">Transmembrane</keyword>
<keyword evidence="1" id="KW-1133">Transmembrane helix</keyword>
<comment type="caution">
    <text evidence="2">The sequence shown here is derived from an EMBL/GenBank/DDBJ whole genome shotgun (WGS) entry which is preliminary data.</text>
</comment>
<keyword evidence="1" id="KW-0472">Membrane</keyword>
<evidence type="ECO:0000256" key="1">
    <source>
        <dbReference type="SAM" id="Phobius"/>
    </source>
</evidence>
<proteinExistence type="predicted"/>
<keyword evidence="3" id="KW-1185">Reference proteome</keyword>
<protein>
    <submittedName>
        <fullName evidence="2">Uncharacterized protein</fullName>
    </submittedName>
</protein>
<feature type="non-terminal residue" evidence="2">
    <location>
        <position position="242"/>
    </location>
</feature>
<dbReference type="EMBL" id="JAGKQM010000011">
    <property type="protein sequence ID" value="KAH0902947.1"/>
    <property type="molecule type" value="Genomic_DNA"/>
</dbReference>
<dbReference type="Proteomes" id="UP000824890">
    <property type="component" value="Unassembled WGS sequence"/>
</dbReference>
<evidence type="ECO:0000313" key="3">
    <source>
        <dbReference type="Proteomes" id="UP000824890"/>
    </source>
</evidence>